<reference evidence="1 2" key="1">
    <citation type="journal article" date="2016" name="Nat. Commun.">
        <title>Ectomycorrhizal ecology is imprinted in the genome of the dominant symbiotic fungus Cenococcum geophilum.</title>
        <authorList>
            <consortium name="DOE Joint Genome Institute"/>
            <person name="Peter M."/>
            <person name="Kohler A."/>
            <person name="Ohm R.A."/>
            <person name="Kuo A."/>
            <person name="Krutzmann J."/>
            <person name="Morin E."/>
            <person name="Arend M."/>
            <person name="Barry K.W."/>
            <person name="Binder M."/>
            <person name="Choi C."/>
            <person name="Clum A."/>
            <person name="Copeland A."/>
            <person name="Grisel N."/>
            <person name="Haridas S."/>
            <person name="Kipfer T."/>
            <person name="LaButti K."/>
            <person name="Lindquist E."/>
            <person name="Lipzen A."/>
            <person name="Maire R."/>
            <person name="Meier B."/>
            <person name="Mihaltcheva S."/>
            <person name="Molinier V."/>
            <person name="Murat C."/>
            <person name="Poggeler S."/>
            <person name="Quandt C.A."/>
            <person name="Sperisen C."/>
            <person name="Tritt A."/>
            <person name="Tisserant E."/>
            <person name="Crous P.W."/>
            <person name="Henrissat B."/>
            <person name="Nehls U."/>
            <person name="Egli S."/>
            <person name="Spatafora J.W."/>
            <person name="Grigoriev I.V."/>
            <person name="Martin F.M."/>
        </authorList>
    </citation>
    <scope>NUCLEOTIDE SEQUENCE [LARGE SCALE GENOMIC DNA]</scope>
    <source>
        <strain evidence="1 2">CBS 207.34</strain>
    </source>
</reference>
<dbReference type="OrthoDB" id="419598at2759"/>
<proteinExistence type="predicted"/>
<protein>
    <submittedName>
        <fullName evidence="1">Uncharacterized protein</fullName>
    </submittedName>
</protein>
<feature type="non-terminal residue" evidence="1">
    <location>
        <position position="1"/>
    </location>
</feature>
<dbReference type="AlphaFoldDB" id="A0A8E2EVT7"/>
<organism evidence="1 2">
    <name type="scientific">Glonium stellatum</name>
    <dbReference type="NCBI Taxonomy" id="574774"/>
    <lineage>
        <taxon>Eukaryota</taxon>
        <taxon>Fungi</taxon>
        <taxon>Dikarya</taxon>
        <taxon>Ascomycota</taxon>
        <taxon>Pezizomycotina</taxon>
        <taxon>Dothideomycetes</taxon>
        <taxon>Pleosporomycetidae</taxon>
        <taxon>Gloniales</taxon>
        <taxon>Gloniaceae</taxon>
        <taxon>Glonium</taxon>
    </lineage>
</organism>
<sequence>NRHQLYVAKFSVQTTNGRVLKRRSLNIAIILTGGMGKPSRCLALLLQNVKIPFLLASPRANVGTTSGMLAVEFDWLDFSTFDTPFQHKLTNEISISAIYPITSEVRDPAPLMNSFINHAFLETQCQEVLPFGW</sequence>
<accession>A0A8E2EVT7</accession>
<gene>
    <name evidence="1" type="ORF">AOQ84DRAFT_413986</name>
</gene>
<dbReference type="EMBL" id="KV750333">
    <property type="protein sequence ID" value="OCL05248.1"/>
    <property type="molecule type" value="Genomic_DNA"/>
</dbReference>
<name>A0A8E2EVT7_9PEZI</name>
<evidence type="ECO:0000313" key="1">
    <source>
        <dbReference type="EMBL" id="OCL05248.1"/>
    </source>
</evidence>
<evidence type="ECO:0000313" key="2">
    <source>
        <dbReference type="Proteomes" id="UP000250140"/>
    </source>
</evidence>
<dbReference type="Proteomes" id="UP000250140">
    <property type="component" value="Unassembled WGS sequence"/>
</dbReference>
<keyword evidence="2" id="KW-1185">Reference proteome</keyword>